<protein>
    <recommendedName>
        <fullName evidence="3">Copper(I)-binding protein</fullName>
    </recommendedName>
</protein>
<proteinExistence type="predicted"/>
<dbReference type="PANTHER" id="PTHR36302:SF1">
    <property type="entry name" value="COPPER CHAPERONE PCU(A)C"/>
    <property type="match status" value="1"/>
</dbReference>
<name>A0A1G7ZN08_9RHOB</name>
<sequence length="123" mass="13163">MENAWAPAAEQGGVGTAYFSVRNTTPEPLRLIDARTDLASIVALHKTEVDTKGVARMSALPTATIEPGVTLTLEPGGFHVMMIDLEKPLLEGQSFPLRLKFYDMDELTIEVPILGATARGPGG</sequence>
<dbReference type="InterPro" id="IPR007410">
    <property type="entry name" value="LpqE-like"/>
</dbReference>
<dbReference type="Gene3D" id="2.60.40.1890">
    <property type="entry name" value="PCu(A)C copper chaperone"/>
    <property type="match status" value="1"/>
</dbReference>
<keyword evidence="2" id="KW-1185">Reference proteome</keyword>
<evidence type="ECO:0000313" key="1">
    <source>
        <dbReference type="EMBL" id="SDH09946.1"/>
    </source>
</evidence>
<dbReference type="AlphaFoldDB" id="A0A1G7ZN08"/>
<dbReference type="EMBL" id="FNBP01000023">
    <property type="protein sequence ID" value="SDH09946.1"/>
    <property type="molecule type" value="Genomic_DNA"/>
</dbReference>
<reference evidence="2" key="1">
    <citation type="submission" date="2016-10" db="EMBL/GenBank/DDBJ databases">
        <authorList>
            <person name="Varghese N."/>
            <person name="Submissions S."/>
        </authorList>
    </citation>
    <scope>NUCLEOTIDE SEQUENCE [LARGE SCALE GENOMIC DNA]</scope>
    <source>
        <strain evidence="2">DSM 16477</strain>
    </source>
</reference>
<dbReference type="SUPFAM" id="SSF110087">
    <property type="entry name" value="DR1885-like metal-binding protein"/>
    <property type="match status" value="1"/>
</dbReference>
<organism evidence="1 2">
    <name type="scientific">Sulfitobacter delicatus</name>
    <dbReference type="NCBI Taxonomy" id="218672"/>
    <lineage>
        <taxon>Bacteria</taxon>
        <taxon>Pseudomonadati</taxon>
        <taxon>Pseudomonadota</taxon>
        <taxon>Alphaproteobacteria</taxon>
        <taxon>Rhodobacterales</taxon>
        <taxon>Roseobacteraceae</taxon>
        <taxon>Sulfitobacter</taxon>
    </lineage>
</organism>
<accession>A0A1G7ZN08</accession>
<dbReference type="STRING" id="218672.SAMN04489759_12318"/>
<gene>
    <name evidence="1" type="ORF">SAMN04489759_12318</name>
</gene>
<dbReference type="InterPro" id="IPR058248">
    <property type="entry name" value="Lxx211020-like"/>
</dbReference>
<dbReference type="PANTHER" id="PTHR36302">
    <property type="entry name" value="BLR7088 PROTEIN"/>
    <property type="match status" value="1"/>
</dbReference>
<dbReference type="Pfam" id="PF04314">
    <property type="entry name" value="PCuAC"/>
    <property type="match status" value="1"/>
</dbReference>
<evidence type="ECO:0008006" key="3">
    <source>
        <dbReference type="Google" id="ProtNLM"/>
    </source>
</evidence>
<dbReference type="Proteomes" id="UP000199399">
    <property type="component" value="Unassembled WGS sequence"/>
</dbReference>
<dbReference type="InterPro" id="IPR036182">
    <property type="entry name" value="PCuAC_sf"/>
</dbReference>
<evidence type="ECO:0000313" key="2">
    <source>
        <dbReference type="Proteomes" id="UP000199399"/>
    </source>
</evidence>